<accession>A0A165YVG2</accession>
<proteinExistence type="predicted"/>
<name>A0A165YVG2_PSEFL</name>
<dbReference type="EMBL" id="CP015225">
    <property type="protein sequence ID" value="AMZ70133.1"/>
    <property type="molecule type" value="Genomic_DNA"/>
</dbReference>
<reference evidence="2" key="1">
    <citation type="submission" date="2016-04" db="EMBL/GenBank/DDBJ databases">
        <authorList>
            <person name="Ray J."/>
            <person name="Price M."/>
            <person name="Deutschbauer A."/>
        </authorList>
    </citation>
    <scope>NUCLEOTIDE SEQUENCE [LARGE SCALE GENOMIC DNA]</scope>
    <source>
        <strain evidence="2">FW300-N2E2</strain>
    </source>
</reference>
<reference evidence="1 2" key="2">
    <citation type="journal article" date="2018" name="Nature">
        <title>Mutant phenotypes for thousands of bacterial genes of unknown function.</title>
        <authorList>
            <person name="Price M.N."/>
            <person name="Wetmore K.M."/>
            <person name="Waters R.J."/>
            <person name="Callaghan M."/>
            <person name="Ray J."/>
            <person name="Liu H."/>
            <person name="Kuehl J.V."/>
            <person name="Melnyk R.A."/>
            <person name="Lamson J.S."/>
            <person name="Suh Y."/>
            <person name="Carlson H.K."/>
            <person name="Esquivel Z."/>
            <person name="Sadeeshkumar H."/>
            <person name="Chakraborty R."/>
            <person name="Zane G.M."/>
            <person name="Rubin B.E."/>
            <person name="Wall J.D."/>
            <person name="Visel A."/>
            <person name="Bristow J."/>
            <person name="Blow M.J."/>
            <person name="Arkin A.P."/>
            <person name="Deutschbauer A.M."/>
        </authorList>
    </citation>
    <scope>NUCLEOTIDE SEQUENCE [LARGE SCALE GENOMIC DNA]</scope>
    <source>
        <strain evidence="1 2">FW300-N2E2</strain>
    </source>
</reference>
<protein>
    <submittedName>
        <fullName evidence="1">Uncharacterized protein</fullName>
    </submittedName>
</protein>
<organism evidence="1 2">
    <name type="scientific">Pseudomonas fluorescens</name>
    <dbReference type="NCBI Taxonomy" id="294"/>
    <lineage>
        <taxon>Bacteria</taxon>
        <taxon>Pseudomonadati</taxon>
        <taxon>Pseudomonadota</taxon>
        <taxon>Gammaproteobacteria</taxon>
        <taxon>Pseudomonadales</taxon>
        <taxon>Pseudomonadaceae</taxon>
        <taxon>Pseudomonas</taxon>
    </lineage>
</organism>
<evidence type="ECO:0000313" key="1">
    <source>
        <dbReference type="EMBL" id="AMZ70133.1"/>
    </source>
</evidence>
<sequence>MDYPKDRPFNGYIIRQYDPAYQPYDNTFQGVDSNGEPITGFCKSAEEVEALINEYINDEAI</sequence>
<dbReference type="Proteomes" id="UP000076083">
    <property type="component" value="Chromosome"/>
</dbReference>
<evidence type="ECO:0000313" key="2">
    <source>
        <dbReference type="Proteomes" id="UP000076083"/>
    </source>
</evidence>
<gene>
    <name evidence="1" type="ORF">TK06_03100</name>
</gene>
<dbReference type="AlphaFoldDB" id="A0A165YVG2"/>